<comment type="caution">
    <text evidence="10">The sequence shown here is derived from an EMBL/GenBank/DDBJ whole genome shotgun (WGS) entry which is preliminary data.</text>
</comment>
<evidence type="ECO:0000313" key="11">
    <source>
        <dbReference type="Proteomes" id="UP000013776"/>
    </source>
</evidence>
<evidence type="ECO:0000256" key="3">
    <source>
        <dbReference type="ARBA" id="ARBA00022490"/>
    </source>
</evidence>
<dbReference type="GO" id="GO:0005829">
    <property type="term" value="C:cytosol"/>
    <property type="evidence" value="ECO:0007669"/>
    <property type="project" value="UniProtKB-SubCell"/>
</dbReference>
<protein>
    <recommendedName>
        <fullName evidence="6">Translation initiation factor eIF2B subunit alpha</fullName>
    </recommendedName>
    <alternativeName>
        <fullName evidence="7">eIF2B GDP-GTP exchange factor subunit alpha</fullName>
    </alternativeName>
</protein>
<dbReference type="GO" id="GO:0005085">
    <property type="term" value="F:guanyl-nucleotide exchange factor activity"/>
    <property type="evidence" value="ECO:0007669"/>
    <property type="project" value="TreeGrafter"/>
</dbReference>
<dbReference type="SUPFAM" id="SSF100950">
    <property type="entry name" value="NagB/RpiA/CoA transferase-like"/>
    <property type="match status" value="1"/>
</dbReference>
<keyword evidence="4 10" id="KW-0396">Initiation factor</keyword>
<dbReference type="Proteomes" id="UP000013776">
    <property type="component" value="Unassembled WGS sequence"/>
</dbReference>
<dbReference type="InterPro" id="IPR042529">
    <property type="entry name" value="IF_2B-like_C"/>
</dbReference>
<evidence type="ECO:0000313" key="10">
    <source>
        <dbReference type="EMBL" id="CCG81623.1"/>
    </source>
</evidence>
<keyword evidence="5" id="KW-0648">Protein biosynthesis</keyword>
<dbReference type="InterPro" id="IPR042528">
    <property type="entry name" value="elF-2B_alpha_N"/>
</dbReference>
<dbReference type="eggNOG" id="KOG1466">
    <property type="taxonomic scope" value="Eukaryota"/>
</dbReference>
<dbReference type="OrthoDB" id="10249309at2759"/>
<dbReference type="VEuPathDB" id="FungiDB:TAPDE_001278"/>
<proteinExistence type="inferred from homology"/>
<reference evidence="10 11" key="1">
    <citation type="journal article" date="2013" name="MBio">
        <title>Genome sequencing of the plant pathogen Taphrina deformans, the causal agent of peach leaf curl.</title>
        <authorList>
            <person name="Cisse O.H."/>
            <person name="Almeida J.M.G.C.F."/>
            <person name="Fonseca A."/>
            <person name="Kumar A.A."/>
            <person name="Salojaervi J."/>
            <person name="Overmyer K."/>
            <person name="Hauser P.M."/>
            <person name="Pagni M."/>
        </authorList>
    </citation>
    <scope>NUCLEOTIDE SEQUENCE [LARGE SCALE GENOMIC DNA]</scope>
    <source>
        <strain evidence="11">PYCC 5710 / ATCC 11124 / CBS 356.35 / IMI 108563 / JCM 9778 / NBRC 8474</strain>
    </source>
</reference>
<evidence type="ECO:0000256" key="1">
    <source>
        <dbReference type="ARBA" id="ARBA00004514"/>
    </source>
</evidence>
<comment type="similarity">
    <text evidence="2 9">Belongs to the eIF-2B alpha/beta/delta subunits family.</text>
</comment>
<dbReference type="Gene3D" id="1.20.120.1070">
    <property type="entry name" value="Translation initiation factor eIF-2B, N-terminal domain"/>
    <property type="match status" value="1"/>
</dbReference>
<dbReference type="EMBL" id="CAHR02000048">
    <property type="protein sequence ID" value="CCG81623.1"/>
    <property type="molecule type" value="Genomic_DNA"/>
</dbReference>
<evidence type="ECO:0000256" key="2">
    <source>
        <dbReference type="ARBA" id="ARBA00007251"/>
    </source>
</evidence>
<dbReference type="InterPro" id="IPR000649">
    <property type="entry name" value="IF-2B-related"/>
</dbReference>
<dbReference type="GO" id="GO:0003743">
    <property type="term" value="F:translation initiation factor activity"/>
    <property type="evidence" value="ECO:0007669"/>
    <property type="project" value="UniProtKB-KW"/>
</dbReference>
<dbReference type="AlphaFoldDB" id="R4XE55"/>
<dbReference type="PANTHER" id="PTHR45860">
    <property type="entry name" value="TRANSLATION INITIATION FACTOR EIF-2B SUBUNIT ALPHA"/>
    <property type="match status" value="1"/>
</dbReference>
<dbReference type="Gene3D" id="3.40.50.10470">
    <property type="entry name" value="Translation initiation factor eif-2b, domain 2"/>
    <property type="match status" value="1"/>
</dbReference>
<sequence>MSSVRPGRLSRADTSIDSPAGSFDVLEIYCKVLENDPDITMPLAAIYSLLEVLTKTNASTVSEFMDILKKGKTILIDAVPNSYSLQAGCDIFQRFVMRSLDNIENFEDTKAHLVANGQLFVERARQAREKIAATGSLFIKDGTTVLIHSYSRVVLAVLTKAAAKNKRFKVYITESRPNGSGLKSKQVLERHGIPCCMLLDVAVGYAIHKTDMVLVGAEGIVENGGLINQIGTLNVASLAKAANKPFYCLAESHKFVRIFPLSQYDLITPEPVLQFSDPPIPSQIGSAPLSPNPERTTGVFERETNRQGEFFGVDKITSSSADVRNGDVMDIDEIANNPQLDLTPPNLITGLITDLGVLNPMSGVSEELIRLYGA</sequence>
<dbReference type="Pfam" id="PF01008">
    <property type="entry name" value="IF-2B"/>
    <property type="match status" value="1"/>
</dbReference>
<organism evidence="10 11">
    <name type="scientific">Taphrina deformans (strain PYCC 5710 / ATCC 11124 / CBS 356.35 / IMI 108563 / JCM 9778 / NBRC 8474)</name>
    <name type="common">Peach leaf curl fungus</name>
    <name type="synonym">Lalaria deformans</name>
    <dbReference type="NCBI Taxonomy" id="1097556"/>
    <lineage>
        <taxon>Eukaryota</taxon>
        <taxon>Fungi</taxon>
        <taxon>Dikarya</taxon>
        <taxon>Ascomycota</taxon>
        <taxon>Taphrinomycotina</taxon>
        <taxon>Taphrinomycetes</taxon>
        <taxon>Taphrinales</taxon>
        <taxon>Taphrinaceae</taxon>
        <taxon>Taphrina</taxon>
    </lineage>
</organism>
<name>R4XE55_TAPDE</name>
<evidence type="ECO:0000256" key="8">
    <source>
        <dbReference type="ARBA" id="ARBA00046432"/>
    </source>
</evidence>
<evidence type="ECO:0000256" key="7">
    <source>
        <dbReference type="ARBA" id="ARBA00044236"/>
    </source>
</evidence>
<dbReference type="InterPro" id="IPR037171">
    <property type="entry name" value="NagB/RpiA_transferase-like"/>
</dbReference>
<evidence type="ECO:0000256" key="5">
    <source>
        <dbReference type="ARBA" id="ARBA00022917"/>
    </source>
</evidence>
<evidence type="ECO:0000256" key="4">
    <source>
        <dbReference type="ARBA" id="ARBA00022540"/>
    </source>
</evidence>
<gene>
    <name evidence="10" type="ORF">TAPDE_001278</name>
</gene>
<keyword evidence="11" id="KW-1185">Reference proteome</keyword>
<evidence type="ECO:0000256" key="9">
    <source>
        <dbReference type="RuleBase" id="RU003814"/>
    </source>
</evidence>
<accession>R4XE55</accession>
<keyword evidence="3" id="KW-0963">Cytoplasm</keyword>
<dbReference type="GO" id="GO:0005851">
    <property type="term" value="C:eukaryotic translation initiation factor 2B complex"/>
    <property type="evidence" value="ECO:0007669"/>
    <property type="project" value="TreeGrafter"/>
</dbReference>
<comment type="subunit">
    <text evidence="8">Component of the translation initiation factor 2B (eIF2B) complex which is a heterodecamer of two sets of five different subunits: alpha, beta, gamma, delta and epsilon. Subunits alpha, beta and delta comprise a regulatory subcomplex and subunits epsilon and gamma comprise a catalytic subcomplex. Within the complex, the hexameric regulatory complex resides at the center, with the two heterodimeric catalytic subcomplexes bound on opposite sides.</text>
</comment>
<comment type="subcellular location">
    <subcellularLocation>
        <location evidence="1">Cytoplasm</location>
        <location evidence="1">Cytosol</location>
    </subcellularLocation>
</comment>
<dbReference type="STRING" id="1097556.R4XE55"/>
<evidence type="ECO:0000256" key="6">
    <source>
        <dbReference type="ARBA" id="ARBA00044208"/>
    </source>
</evidence>
<dbReference type="PANTHER" id="PTHR45860:SF1">
    <property type="entry name" value="TRANSLATION INITIATION FACTOR EIF-2B SUBUNIT ALPHA"/>
    <property type="match status" value="1"/>
</dbReference>
<dbReference type="InterPro" id="IPR051501">
    <property type="entry name" value="eIF2B_alpha/beta/delta"/>
</dbReference>